<evidence type="ECO:0000259" key="4">
    <source>
        <dbReference type="PROSITE" id="PS51071"/>
    </source>
</evidence>
<keyword evidence="1" id="KW-0805">Transcription regulation</keyword>
<evidence type="ECO:0000256" key="1">
    <source>
        <dbReference type="ARBA" id="ARBA00023015"/>
    </source>
</evidence>
<comment type="caution">
    <text evidence="6">The sequence shown here is derived from an EMBL/GenBank/DDBJ whole genome shotgun (WGS) entry which is preliminary data.</text>
</comment>
<keyword evidence="2" id="KW-0238">DNA-binding</keyword>
<dbReference type="InterPro" id="IPR035472">
    <property type="entry name" value="RpiR-like_SIS"/>
</dbReference>
<organism evidence="6 7">
    <name type="scientific">Stecheria intestinalis</name>
    <dbReference type="NCBI Taxonomy" id="2606630"/>
    <lineage>
        <taxon>Bacteria</taxon>
        <taxon>Bacillati</taxon>
        <taxon>Bacillota</taxon>
        <taxon>Erysipelotrichia</taxon>
        <taxon>Erysipelotrichales</taxon>
        <taxon>Erysipelotrichaceae</taxon>
        <taxon>Stecheria</taxon>
    </lineage>
</organism>
<dbReference type="PANTHER" id="PTHR30514:SF1">
    <property type="entry name" value="HTH-TYPE TRANSCRIPTIONAL REGULATOR HEXR-RELATED"/>
    <property type="match status" value="1"/>
</dbReference>
<evidence type="ECO:0000259" key="5">
    <source>
        <dbReference type="PROSITE" id="PS51464"/>
    </source>
</evidence>
<sequence>MKNVLILLRENLPQMNTAERAAGDYILSHPHEASSLSIHELASESFTSASAVVRMCKALGFHGYKDFRKTLTVELVLQDESMVLSQDEIRKGDSIEEIIRKITWQNIQSLQETQRLMDPSVLKKCAEKMVEADRILLFGMGASFVTARDAYLKLLRINKPCVISEDWHLQLVTARSSTRKDLAIIISYSGHTAEMITCAKAMKENQTTILAITRPVKSPISDLADLKLYTTSSESLFRTAAMASRSSSMNIIDILYTAFANMNYDHSLRQLRKTHIDKNS</sequence>
<dbReference type="PROSITE" id="PS51464">
    <property type="entry name" value="SIS"/>
    <property type="match status" value="1"/>
</dbReference>
<feature type="domain" description="SIS" evidence="5">
    <location>
        <begin position="125"/>
        <end position="265"/>
    </location>
</feature>
<dbReference type="PROSITE" id="PS51071">
    <property type="entry name" value="HTH_RPIR"/>
    <property type="match status" value="1"/>
</dbReference>
<dbReference type="SUPFAM" id="SSF53697">
    <property type="entry name" value="SIS domain"/>
    <property type="match status" value="1"/>
</dbReference>
<dbReference type="Pfam" id="PF01380">
    <property type="entry name" value="SIS"/>
    <property type="match status" value="1"/>
</dbReference>
<dbReference type="PANTHER" id="PTHR30514">
    <property type="entry name" value="GLUCOKINASE"/>
    <property type="match status" value="1"/>
</dbReference>
<evidence type="ECO:0000256" key="2">
    <source>
        <dbReference type="ARBA" id="ARBA00023125"/>
    </source>
</evidence>
<evidence type="ECO:0000313" key="6">
    <source>
        <dbReference type="EMBL" id="MSS58276.1"/>
    </source>
</evidence>
<keyword evidence="7" id="KW-1185">Reference proteome</keyword>
<dbReference type="InterPro" id="IPR000281">
    <property type="entry name" value="HTH_RpiR"/>
</dbReference>
<accession>A0A7X2NS19</accession>
<dbReference type="GO" id="GO:0097367">
    <property type="term" value="F:carbohydrate derivative binding"/>
    <property type="evidence" value="ECO:0007669"/>
    <property type="project" value="InterPro"/>
</dbReference>
<dbReference type="Gene3D" id="1.10.10.10">
    <property type="entry name" value="Winged helix-like DNA-binding domain superfamily/Winged helix DNA-binding domain"/>
    <property type="match status" value="1"/>
</dbReference>
<protein>
    <submittedName>
        <fullName evidence="6">MurR/RpiR family transcriptional regulator</fullName>
    </submittedName>
</protein>
<dbReference type="InterPro" id="IPR001347">
    <property type="entry name" value="SIS_dom"/>
</dbReference>
<reference evidence="6 7" key="1">
    <citation type="submission" date="2019-08" db="EMBL/GenBank/DDBJ databases">
        <title>In-depth cultivation of the pig gut microbiome towards novel bacterial diversity and tailored functional studies.</title>
        <authorList>
            <person name="Wylensek D."/>
            <person name="Hitch T.C.A."/>
            <person name="Clavel T."/>
        </authorList>
    </citation>
    <scope>NUCLEOTIDE SEQUENCE [LARGE SCALE GENOMIC DNA]</scope>
    <source>
        <strain evidence="6 7">Oil+RF-744-GAM-WT-6</strain>
    </source>
</reference>
<feature type="domain" description="HTH rpiR-type" evidence="4">
    <location>
        <begin position="2"/>
        <end position="78"/>
    </location>
</feature>
<dbReference type="InterPro" id="IPR047640">
    <property type="entry name" value="RpiR-like"/>
</dbReference>
<dbReference type="InterPro" id="IPR036388">
    <property type="entry name" value="WH-like_DNA-bd_sf"/>
</dbReference>
<dbReference type="Pfam" id="PF01418">
    <property type="entry name" value="HTH_6"/>
    <property type="match status" value="1"/>
</dbReference>
<dbReference type="EMBL" id="VUMN01000009">
    <property type="protein sequence ID" value="MSS58276.1"/>
    <property type="molecule type" value="Genomic_DNA"/>
</dbReference>
<evidence type="ECO:0000256" key="3">
    <source>
        <dbReference type="ARBA" id="ARBA00023163"/>
    </source>
</evidence>
<dbReference type="InterPro" id="IPR046348">
    <property type="entry name" value="SIS_dom_sf"/>
</dbReference>
<dbReference type="SUPFAM" id="SSF46689">
    <property type="entry name" value="Homeodomain-like"/>
    <property type="match status" value="1"/>
</dbReference>
<name>A0A7X2NS19_9FIRM</name>
<dbReference type="Proteomes" id="UP000461880">
    <property type="component" value="Unassembled WGS sequence"/>
</dbReference>
<dbReference type="AlphaFoldDB" id="A0A7X2NS19"/>
<dbReference type="GO" id="GO:1901135">
    <property type="term" value="P:carbohydrate derivative metabolic process"/>
    <property type="evidence" value="ECO:0007669"/>
    <property type="project" value="InterPro"/>
</dbReference>
<dbReference type="RefSeq" id="WP_154503987.1">
    <property type="nucleotide sequence ID" value="NZ_VUMN01000009.1"/>
</dbReference>
<dbReference type="InterPro" id="IPR009057">
    <property type="entry name" value="Homeodomain-like_sf"/>
</dbReference>
<dbReference type="GO" id="GO:0003700">
    <property type="term" value="F:DNA-binding transcription factor activity"/>
    <property type="evidence" value="ECO:0007669"/>
    <property type="project" value="InterPro"/>
</dbReference>
<evidence type="ECO:0000313" key="7">
    <source>
        <dbReference type="Proteomes" id="UP000461880"/>
    </source>
</evidence>
<dbReference type="GO" id="GO:0003677">
    <property type="term" value="F:DNA binding"/>
    <property type="evidence" value="ECO:0007669"/>
    <property type="project" value="UniProtKB-KW"/>
</dbReference>
<keyword evidence="3" id="KW-0804">Transcription</keyword>
<gene>
    <name evidence="6" type="ORF">FYJ51_05080</name>
</gene>
<dbReference type="Gene3D" id="3.40.50.10490">
    <property type="entry name" value="Glucose-6-phosphate isomerase like protein, domain 1"/>
    <property type="match status" value="1"/>
</dbReference>
<proteinExistence type="predicted"/>
<dbReference type="CDD" id="cd05013">
    <property type="entry name" value="SIS_RpiR"/>
    <property type="match status" value="1"/>
</dbReference>